<dbReference type="RefSeq" id="XP_035345810.1">
    <property type="nucleotide sequence ID" value="XM_035489917.1"/>
</dbReference>
<gene>
    <name evidence="3" type="ORF">TRUGW13939_06769</name>
</gene>
<dbReference type="AlphaFoldDB" id="A0A7H8QZX3"/>
<dbReference type="EMBL" id="CP055900">
    <property type="protein sequence ID" value="QKX59632.1"/>
    <property type="molecule type" value="Genomic_DNA"/>
</dbReference>
<dbReference type="GeneID" id="55994263"/>
<evidence type="ECO:0000313" key="3">
    <source>
        <dbReference type="EMBL" id="QKX59632.1"/>
    </source>
</evidence>
<sequence length="185" mass="20933">MGYIAPSLTPWKSGYASFRVYQIDPVTFGVMDYTQYITNVNDLSPQAEPEWIPYYSAKANYGSKLSPPVEDPNFELTPGFWHNVTEAMEKDHSVFYDFWNKRTRGFDLTACTGSCISNEICALRGADIQYSCYKPDSGIFSKRDETKPVPISENHLHGSECDHSEAASLLAKITTRQRLGKSHRD</sequence>
<dbReference type="PANTHER" id="PTHR10340">
    <property type="entry name" value="SPHINGOMYELIN PHOSPHODIESTERASE"/>
    <property type="match status" value="1"/>
</dbReference>
<evidence type="ECO:0000256" key="1">
    <source>
        <dbReference type="ARBA" id="ARBA00022801"/>
    </source>
</evidence>
<evidence type="ECO:0000256" key="2">
    <source>
        <dbReference type="ARBA" id="ARBA00023180"/>
    </source>
</evidence>
<accession>A0A7H8QZX3</accession>
<reference evidence="4" key="1">
    <citation type="submission" date="2020-06" db="EMBL/GenBank/DDBJ databases">
        <title>A chromosome-scale genome assembly of Talaromyces rugulosus W13939.</title>
        <authorList>
            <person name="Wang B."/>
            <person name="Guo L."/>
            <person name="Ye K."/>
            <person name="Wang L."/>
        </authorList>
    </citation>
    <scope>NUCLEOTIDE SEQUENCE [LARGE SCALE GENOMIC DNA]</scope>
    <source>
        <strain evidence="4">W13939</strain>
    </source>
</reference>
<dbReference type="OrthoDB" id="282973at2759"/>
<keyword evidence="4" id="KW-1185">Reference proteome</keyword>
<evidence type="ECO:0000313" key="4">
    <source>
        <dbReference type="Proteomes" id="UP000509510"/>
    </source>
</evidence>
<keyword evidence="1" id="KW-0378">Hydrolase</keyword>
<name>A0A7H8QZX3_TALRU</name>
<proteinExistence type="predicted"/>
<dbReference type="GO" id="GO:0008081">
    <property type="term" value="F:phosphoric diester hydrolase activity"/>
    <property type="evidence" value="ECO:0007669"/>
    <property type="project" value="TreeGrafter"/>
</dbReference>
<keyword evidence="2" id="KW-0325">Glycoprotein</keyword>
<dbReference type="PANTHER" id="PTHR10340:SF34">
    <property type="entry name" value="SPHINGOMYELIN PHOSPHODIESTERASE"/>
    <property type="match status" value="1"/>
</dbReference>
<organism evidence="3 4">
    <name type="scientific">Talaromyces rugulosus</name>
    <name type="common">Penicillium rugulosum</name>
    <dbReference type="NCBI Taxonomy" id="121627"/>
    <lineage>
        <taxon>Eukaryota</taxon>
        <taxon>Fungi</taxon>
        <taxon>Dikarya</taxon>
        <taxon>Ascomycota</taxon>
        <taxon>Pezizomycotina</taxon>
        <taxon>Eurotiomycetes</taxon>
        <taxon>Eurotiomycetidae</taxon>
        <taxon>Eurotiales</taxon>
        <taxon>Trichocomaceae</taxon>
        <taxon>Talaromyces</taxon>
        <taxon>Talaromyces sect. Islandici</taxon>
    </lineage>
</organism>
<dbReference type="KEGG" id="trg:TRUGW13939_06769"/>
<protein>
    <submittedName>
        <fullName evidence="3">Uncharacterized protein</fullName>
    </submittedName>
</protein>
<dbReference type="Proteomes" id="UP000509510">
    <property type="component" value="Chromosome III"/>
</dbReference>